<name>A0A0H0GD90_ECOLX</name>
<evidence type="ECO:0000313" key="2">
    <source>
        <dbReference type="EMBL" id="KNF67632.1"/>
    </source>
</evidence>
<reference evidence="2 3" key="1">
    <citation type="submission" date="2015-07" db="EMBL/GenBank/DDBJ databases">
        <title>Genome sequences of 64 non-O157:H7 Shiga toxin-producing Escherichia coli strains.</title>
        <authorList>
            <person name="Gonzalez-Escalona N."/>
            <person name="Toro M."/>
            <person name="Timme R."/>
            <person name="Payne J."/>
        </authorList>
    </citation>
    <scope>NUCLEOTIDE SEQUENCE [LARGE SCALE GENOMIC DNA]</scope>
    <source>
        <strain evidence="2 3">CFSAN026843</strain>
    </source>
</reference>
<dbReference type="RefSeq" id="WP_047088757.1">
    <property type="nucleotide sequence ID" value="NZ_LDCW01000032.1"/>
</dbReference>
<feature type="compositionally biased region" description="Polar residues" evidence="1">
    <location>
        <begin position="460"/>
        <end position="488"/>
    </location>
</feature>
<protein>
    <submittedName>
        <fullName evidence="2">DNA transfer protein</fullName>
    </submittedName>
</protein>
<dbReference type="AlphaFoldDB" id="A0A0H0GD90"/>
<dbReference type="Pfam" id="PF16928">
    <property type="entry name" value="Inj_translocase"/>
    <property type="match status" value="1"/>
</dbReference>
<gene>
    <name evidence="2" type="ORF">WR15_15935</name>
</gene>
<dbReference type="Proteomes" id="UP000037564">
    <property type="component" value="Unassembled WGS sequence"/>
</dbReference>
<evidence type="ECO:0000313" key="3">
    <source>
        <dbReference type="Proteomes" id="UP000037564"/>
    </source>
</evidence>
<feature type="region of interest" description="Disordered" evidence="1">
    <location>
        <begin position="459"/>
        <end position="488"/>
    </location>
</feature>
<proteinExistence type="predicted"/>
<sequence length="488" mass="52896">MATWQQGINSGGFLAGIGTQNENAPKASDINATLGLIRENNELARSGANNVALTGLRGLAGVADIYKQQQQQERKAAFQKGYADAYASGDREKMRNLITAFPEEFEEVRKGMGYVDDAQRDDFGNLALKAQVASSLGPGAFGRFMMDNEKEMRRLGIPPETIAEMQVNDPQGFQHFAGNLALFSLGHEKYFDIKDQMEGRDIERGKLAETIRSNQASEALQARGQDISRANALTSAYAPTAAMQNYNQYAQMLKADPEGAAAFAAAAGINTNAKKLMSVRENDDGTVTKYYTDGSEEQGKLNQPISGDGFRPIALPTAQKIMEKSPEGAKKAAGFAYRVRDALDSIDTLKDQLSPQRVAIINNALGNGTLANLTLSPAEQQYVVNANDAIMAILRQETGAAIAPAEMSKYYQMYFPQPGDSTKTIDTKRRKMENQFNSLKAASGRTYDALRVISAVDRGTASSSQTLPQSEQVSQPAASSNFSSLWGD</sequence>
<comment type="caution">
    <text evidence="2">The sequence shown here is derived from an EMBL/GenBank/DDBJ whole genome shotgun (WGS) entry which is preliminary data.</text>
</comment>
<dbReference type="InterPro" id="IPR031619">
    <property type="entry name" value="Inj_translocase"/>
</dbReference>
<dbReference type="EMBL" id="LGZN01000036">
    <property type="protein sequence ID" value="KNF67632.1"/>
    <property type="molecule type" value="Genomic_DNA"/>
</dbReference>
<organism evidence="2 3">
    <name type="scientific">Escherichia coli</name>
    <dbReference type="NCBI Taxonomy" id="562"/>
    <lineage>
        <taxon>Bacteria</taxon>
        <taxon>Pseudomonadati</taxon>
        <taxon>Pseudomonadota</taxon>
        <taxon>Gammaproteobacteria</taxon>
        <taxon>Enterobacterales</taxon>
        <taxon>Enterobacteriaceae</taxon>
        <taxon>Escherichia</taxon>
    </lineage>
</organism>
<dbReference type="PATRIC" id="fig|562.7396.peg.3095"/>
<evidence type="ECO:0000256" key="1">
    <source>
        <dbReference type="SAM" id="MobiDB-lite"/>
    </source>
</evidence>
<accession>A0A0H0GD90</accession>